<name>A0AA37X8X3_9MICO</name>
<evidence type="ECO:0000313" key="5">
    <source>
        <dbReference type="Proteomes" id="UP001157160"/>
    </source>
</evidence>
<dbReference type="AlphaFoldDB" id="A0AA37X8X3"/>
<dbReference type="SUPFAM" id="SSF55347">
    <property type="entry name" value="Glyceraldehyde-3-phosphate dehydrogenase-like, C-terminal domain"/>
    <property type="match status" value="1"/>
</dbReference>
<dbReference type="SUPFAM" id="SSF51735">
    <property type="entry name" value="NAD(P)-binding Rossmann-fold domains"/>
    <property type="match status" value="1"/>
</dbReference>
<dbReference type="InterPro" id="IPR052515">
    <property type="entry name" value="Gfo/Idh/MocA_Oxidoreductase"/>
</dbReference>
<organism evidence="4 5">
    <name type="scientific">Arenivirga flava</name>
    <dbReference type="NCBI Taxonomy" id="1930060"/>
    <lineage>
        <taxon>Bacteria</taxon>
        <taxon>Bacillati</taxon>
        <taxon>Actinomycetota</taxon>
        <taxon>Actinomycetes</taxon>
        <taxon>Micrococcales</taxon>
        <taxon>Microbacteriaceae</taxon>
        <taxon>Arenivirga</taxon>
    </lineage>
</organism>
<evidence type="ECO:0000259" key="3">
    <source>
        <dbReference type="Pfam" id="PF22725"/>
    </source>
</evidence>
<feature type="domain" description="GFO/IDH/MocA-like oxidoreductase" evidence="3">
    <location>
        <begin position="146"/>
        <end position="263"/>
    </location>
</feature>
<evidence type="ECO:0000256" key="1">
    <source>
        <dbReference type="ARBA" id="ARBA00023027"/>
    </source>
</evidence>
<sequence>MVRSVIVGTGAIAHAHAKAVAETDGIELAGVVDLSAERAAAFAEQWGDPAVFGSLTEALALRPDAARIDAAPIDAAPIDYVHICTPPGSHVDLAIEAQRAGAVPIVEKPPALSLEDFDRLLASEAETGVPVVGLFQHRFGSAAVGLRRLLAEGALGRPLVAVAETLWYRGDDYFAVPWRGTWGVEGGGPTMGHGIHQFDLLLSVLGPWSSVKAVAVRQNRPTETEDVSSAIVTFENGAVATILNSIVSPRETSRLRFDFEHATAELEHLYGYDSTHWRFTPARGSEALAERWTAEAGSIPSGHTAQLAAVLAARAAGSARPSPRRMRAAPSS</sequence>
<evidence type="ECO:0000313" key="4">
    <source>
        <dbReference type="EMBL" id="GMA27899.1"/>
    </source>
</evidence>
<feature type="domain" description="Gfo/Idh/MocA-like oxidoreductase N-terminal" evidence="2">
    <location>
        <begin position="3"/>
        <end position="131"/>
    </location>
</feature>
<dbReference type="Gene3D" id="3.40.50.720">
    <property type="entry name" value="NAD(P)-binding Rossmann-like Domain"/>
    <property type="match status" value="1"/>
</dbReference>
<dbReference type="GO" id="GO:0000166">
    <property type="term" value="F:nucleotide binding"/>
    <property type="evidence" value="ECO:0007669"/>
    <property type="project" value="InterPro"/>
</dbReference>
<dbReference type="Pfam" id="PF01408">
    <property type="entry name" value="GFO_IDH_MocA"/>
    <property type="match status" value="1"/>
</dbReference>
<dbReference type="Pfam" id="PF22725">
    <property type="entry name" value="GFO_IDH_MocA_C3"/>
    <property type="match status" value="1"/>
</dbReference>
<dbReference type="InterPro" id="IPR000683">
    <property type="entry name" value="Gfo/Idh/MocA-like_OxRdtase_N"/>
</dbReference>
<accession>A0AA37X8X3</accession>
<keyword evidence="1" id="KW-0520">NAD</keyword>
<protein>
    <recommendedName>
        <fullName evidence="6">Gfo/Idh/MocA family oxidoreductase</fullName>
    </recommendedName>
</protein>
<proteinExistence type="predicted"/>
<dbReference type="InterPro" id="IPR055170">
    <property type="entry name" value="GFO_IDH_MocA-like_dom"/>
</dbReference>
<dbReference type="Gene3D" id="3.30.360.10">
    <property type="entry name" value="Dihydrodipicolinate Reductase, domain 2"/>
    <property type="match status" value="1"/>
</dbReference>
<evidence type="ECO:0008006" key="6">
    <source>
        <dbReference type="Google" id="ProtNLM"/>
    </source>
</evidence>
<dbReference type="EMBL" id="BSUL01000001">
    <property type="protein sequence ID" value="GMA27899.1"/>
    <property type="molecule type" value="Genomic_DNA"/>
</dbReference>
<dbReference type="PANTHER" id="PTHR43249">
    <property type="entry name" value="UDP-N-ACETYL-2-AMINO-2-DEOXY-D-GLUCURONATE OXIDASE"/>
    <property type="match status" value="1"/>
</dbReference>
<comment type="caution">
    <text evidence="4">The sequence shown here is derived from an EMBL/GenBank/DDBJ whole genome shotgun (WGS) entry which is preliminary data.</text>
</comment>
<dbReference type="RefSeq" id="WP_284230884.1">
    <property type="nucleotide sequence ID" value="NZ_BSUL01000001.1"/>
</dbReference>
<dbReference type="InterPro" id="IPR036291">
    <property type="entry name" value="NAD(P)-bd_dom_sf"/>
</dbReference>
<reference evidence="4 5" key="1">
    <citation type="journal article" date="2014" name="Int. J. Syst. Evol. Microbiol.">
        <title>Complete genome sequence of Corynebacterium casei LMG S-19264T (=DSM 44701T), isolated from a smear-ripened cheese.</title>
        <authorList>
            <consortium name="US DOE Joint Genome Institute (JGI-PGF)"/>
            <person name="Walter F."/>
            <person name="Albersmeier A."/>
            <person name="Kalinowski J."/>
            <person name="Ruckert C."/>
        </authorList>
    </citation>
    <scope>NUCLEOTIDE SEQUENCE [LARGE SCALE GENOMIC DNA]</scope>
    <source>
        <strain evidence="4 5">NBRC 112289</strain>
    </source>
</reference>
<keyword evidence="5" id="KW-1185">Reference proteome</keyword>
<gene>
    <name evidence="4" type="ORF">GCM10025874_11520</name>
</gene>
<dbReference type="PANTHER" id="PTHR43249:SF1">
    <property type="entry name" value="D-GLUCOSIDE 3-DEHYDROGENASE"/>
    <property type="match status" value="1"/>
</dbReference>
<dbReference type="Proteomes" id="UP001157160">
    <property type="component" value="Unassembled WGS sequence"/>
</dbReference>
<evidence type="ECO:0000259" key="2">
    <source>
        <dbReference type="Pfam" id="PF01408"/>
    </source>
</evidence>